<sequence>MKVVIGSDKAGFALKEKVKQYLQAHHYDVLDVTPQAAEDFVESSLKVTHEVLDNGIKKAIMFDEYGVGSAMASNKVKGMVTANVNEERTAHMTAMHNGAKAIALGSGIVGEKLAYSIVQHYLDTEYAGGRHQVRLNMLEEMI</sequence>
<protein>
    <submittedName>
        <fullName evidence="4">Galactose-6-phosphate isomerase subunit LacA</fullName>
    </submittedName>
</protein>
<evidence type="ECO:0000256" key="1">
    <source>
        <dbReference type="ARBA" id="ARBA00008754"/>
    </source>
</evidence>
<dbReference type="HOGENOM" id="CLU_091396_4_2_9"/>
<name>A0A0F4LGF0_9LACO</name>
<gene>
    <name evidence="4" type="ORF">JF74_04300</name>
</gene>
<proteinExistence type="inferred from homology"/>
<dbReference type="EMBL" id="JXLI01000008">
    <property type="protein sequence ID" value="KJY57403.1"/>
    <property type="molecule type" value="Genomic_DNA"/>
</dbReference>
<evidence type="ECO:0000256" key="2">
    <source>
        <dbReference type="ARBA" id="ARBA00022736"/>
    </source>
</evidence>
<dbReference type="AlphaFoldDB" id="A0A0F4LGF0"/>
<dbReference type="InterPro" id="IPR036569">
    <property type="entry name" value="RpiB_LacA_LacB_sf"/>
</dbReference>
<accession>A0A0F4LGF0</accession>
<dbReference type="RefSeq" id="WP_046324395.1">
    <property type="nucleotide sequence ID" value="NZ_JBHTMT010000008.1"/>
</dbReference>
<comment type="similarity">
    <text evidence="1">Belongs to the LacAB/RpiB family.</text>
</comment>
<dbReference type="GO" id="GO:0004751">
    <property type="term" value="F:ribose-5-phosphate isomerase activity"/>
    <property type="evidence" value="ECO:0007669"/>
    <property type="project" value="TreeGrafter"/>
</dbReference>
<dbReference type="GO" id="GO:0005988">
    <property type="term" value="P:lactose metabolic process"/>
    <property type="evidence" value="ECO:0007669"/>
    <property type="project" value="UniProtKB-KW"/>
</dbReference>
<dbReference type="PANTHER" id="PTHR30345:SF5">
    <property type="entry name" value="GALACTOSE-6-PHOSPHATE ISOMERASE SUBUNIT LACA"/>
    <property type="match status" value="1"/>
</dbReference>
<keyword evidence="3 4" id="KW-0413">Isomerase</keyword>
<dbReference type="NCBIfam" id="NF006380">
    <property type="entry name" value="PRK08621.1"/>
    <property type="match status" value="1"/>
</dbReference>
<dbReference type="Pfam" id="PF02502">
    <property type="entry name" value="LacAB_rpiB"/>
    <property type="match status" value="1"/>
</dbReference>
<organism evidence="4 5">
    <name type="scientific">Lactobacillus melliventris</name>
    <dbReference type="NCBI Taxonomy" id="1218507"/>
    <lineage>
        <taxon>Bacteria</taxon>
        <taxon>Bacillati</taxon>
        <taxon>Bacillota</taxon>
        <taxon>Bacilli</taxon>
        <taxon>Lactobacillales</taxon>
        <taxon>Lactobacillaceae</taxon>
        <taxon>Lactobacillus</taxon>
    </lineage>
</organism>
<dbReference type="Gene3D" id="3.40.1400.10">
    <property type="entry name" value="Sugar-phosphate isomerase, RpiB/LacA/LacB"/>
    <property type="match status" value="1"/>
</dbReference>
<dbReference type="GO" id="GO:0019316">
    <property type="term" value="P:D-allose catabolic process"/>
    <property type="evidence" value="ECO:0007669"/>
    <property type="project" value="TreeGrafter"/>
</dbReference>
<reference evidence="4 5" key="1">
    <citation type="submission" date="2015-01" db="EMBL/GenBank/DDBJ databases">
        <title>Comparative genomics of the lactic acid bacteria isolated from the honey bee gut.</title>
        <authorList>
            <person name="Ellegaard K.M."/>
            <person name="Tamarit D."/>
            <person name="Javelind E."/>
            <person name="Olofsson T."/>
            <person name="Andersson S.G."/>
            <person name="Vasquez A."/>
        </authorList>
    </citation>
    <scope>NUCLEOTIDE SEQUENCE [LARGE SCALE GENOMIC DNA]</scope>
    <source>
        <strain evidence="4 5">Hma8</strain>
    </source>
</reference>
<evidence type="ECO:0000313" key="5">
    <source>
        <dbReference type="Proteomes" id="UP000033531"/>
    </source>
</evidence>
<dbReference type="STRING" id="1218507.JF74_04300"/>
<dbReference type="PANTHER" id="PTHR30345">
    <property type="entry name" value="RIBOSE-5-PHOSPHATE ISOMERASE B"/>
    <property type="match status" value="1"/>
</dbReference>
<dbReference type="SUPFAM" id="SSF89623">
    <property type="entry name" value="Ribose/Galactose isomerase RpiB/AlsB"/>
    <property type="match status" value="1"/>
</dbReference>
<keyword evidence="2" id="KW-0423">Lactose metabolism</keyword>
<dbReference type="OrthoDB" id="1778624at2"/>
<dbReference type="PIRSF" id="PIRSF005384">
    <property type="entry name" value="RpiB_LacA_B"/>
    <property type="match status" value="1"/>
</dbReference>
<dbReference type="GO" id="GO:0009052">
    <property type="term" value="P:pentose-phosphate shunt, non-oxidative branch"/>
    <property type="evidence" value="ECO:0007669"/>
    <property type="project" value="TreeGrafter"/>
</dbReference>
<dbReference type="PATRIC" id="fig|1218507.3.peg.598"/>
<comment type="caution">
    <text evidence="4">The sequence shown here is derived from an EMBL/GenBank/DDBJ whole genome shotgun (WGS) entry which is preliminary data.</text>
</comment>
<evidence type="ECO:0000256" key="3">
    <source>
        <dbReference type="ARBA" id="ARBA00023235"/>
    </source>
</evidence>
<evidence type="ECO:0000313" key="4">
    <source>
        <dbReference type="EMBL" id="KJY57403.1"/>
    </source>
</evidence>
<dbReference type="Proteomes" id="UP000033531">
    <property type="component" value="Unassembled WGS sequence"/>
</dbReference>
<dbReference type="InterPro" id="IPR003500">
    <property type="entry name" value="RpiB_LacA_LacB"/>
</dbReference>
<dbReference type="NCBIfam" id="TIGR00689">
    <property type="entry name" value="rpiB_lacA_lacB"/>
    <property type="match status" value="1"/>
</dbReference>